<dbReference type="PANTHER" id="PTHR43671">
    <property type="entry name" value="SERINE/THREONINE-PROTEIN KINASE NEK"/>
    <property type="match status" value="1"/>
</dbReference>
<keyword evidence="4" id="KW-0067">ATP-binding</keyword>
<dbReference type="OrthoDB" id="299933at2759"/>
<dbReference type="Proteomes" id="UP000689195">
    <property type="component" value="Unassembled WGS sequence"/>
</dbReference>
<dbReference type="PANTHER" id="PTHR43671:SF106">
    <property type="entry name" value="NIMA-LIKE KINASE"/>
    <property type="match status" value="1"/>
</dbReference>
<comment type="caution">
    <text evidence="5">The sequence shown here is derived from an EMBL/GenBank/DDBJ whole genome shotgun (WGS) entry which is preliminary data.</text>
</comment>
<dbReference type="EMBL" id="CAJJDO010000073">
    <property type="protein sequence ID" value="CAD8179869.1"/>
    <property type="molecule type" value="Genomic_DNA"/>
</dbReference>
<sequence length="421" mass="48921">MGTVQAFVNYNTELTFTSDLNDQIQCCGTFSHPAFGNIQLWKMKNKPSLELFSFTRHLYFQDSILLTIHSKRTQLQHPNLLQYYACTQNSPSYCGNVETQQLYFEYIPQTLSQYLCARSEPFREIEVWKSLEQLVSVLKYLQNKAQSHGKITLDHIFITSDQILKTLDQITIQSTNQQIKQDVYDLAQVIIELMTKKKFHASLKETVISLSSDYSQQLLQLLARMLNNTPEKRPDFIELSEILYNRQYRSTSKEQEIALNPSIIKFQLNSQNHSLNQMINVRTNQIFNKNLHQIQLSPYKIIQYSPQGNTIKQFSPQRVVQPIKKEVLYSQNKPSYQQLNSLYRTSSPLKGNKASSQASTISYNTSLIDSYRTQQYPLSTQRASRSNKLFIPQHKSDVKRRLFKDDLNQTSASQPPIEMVL</sequence>
<keyword evidence="1" id="KW-0808">Transferase</keyword>
<dbReference type="InterPro" id="IPR050660">
    <property type="entry name" value="NEK_Ser/Thr_kinase"/>
</dbReference>
<evidence type="ECO:0000256" key="1">
    <source>
        <dbReference type="ARBA" id="ARBA00022679"/>
    </source>
</evidence>
<name>A0A8S1VVP1_9CILI</name>
<reference evidence="5" key="1">
    <citation type="submission" date="2021-01" db="EMBL/GenBank/DDBJ databases">
        <authorList>
            <consortium name="Genoscope - CEA"/>
            <person name="William W."/>
        </authorList>
    </citation>
    <scope>NUCLEOTIDE SEQUENCE</scope>
</reference>
<evidence type="ECO:0008006" key="7">
    <source>
        <dbReference type="Google" id="ProtNLM"/>
    </source>
</evidence>
<evidence type="ECO:0000256" key="4">
    <source>
        <dbReference type="ARBA" id="ARBA00022840"/>
    </source>
</evidence>
<evidence type="ECO:0000256" key="2">
    <source>
        <dbReference type="ARBA" id="ARBA00022741"/>
    </source>
</evidence>
<keyword evidence="6" id="KW-1185">Reference proteome</keyword>
<gene>
    <name evidence="5" type="ORF">PPENT_87.1.T0730037</name>
</gene>
<organism evidence="5 6">
    <name type="scientific">Paramecium pentaurelia</name>
    <dbReference type="NCBI Taxonomy" id="43138"/>
    <lineage>
        <taxon>Eukaryota</taxon>
        <taxon>Sar</taxon>
        <taxon>Alveolata</taxon>
        <taxon>Ciliophora</taxon>
        <taxon>Intramacronucleata</taxon>
        <taxon>Oligohymenophorea</taxon>
        <taxon>Peniculida</taxon>
        <taxon>Parameciidae</taxon>
        <taxon>Paramecium</taxon>
    </lineage>
</organism>
<dbReference type="GO" id="GO:0004674">
    <property type="term" value="F:protein serine/threonine kinase activity"/>
    <property type="evidence" value="ECO:0007669"/>
    <property type="project" value="TreeGrafter"/>
</dbReference>
<protein>
    <recommendedName>
        <fullName evidence="7">Protein kinase domain-containing protein</fullName>
    </recommendedName>
</protein>
<keyword evidence="2" id="KW-0547">Nucleotide-binding</keyword>
<proteinExistence type="predicted"/>
<evidence type="ECO:0000313" key="5">
    <source>
        <dbReference type="EMBL" id="CAD8179869.1"/>
    </source>
</evidence>
<dbReference type="AlphaFoldDB" id="A0A8S1VVP1"/>
<dbReference type="GO" id="GO:0005524">
    <property type="term" value="F:ATP binding"/>
    <property type="evidence" value="ECO:0007669"/>
    <property type="project" value="UniProtKB-KW"/>
</dbReference>
<keyword evidence="3" id="KW-0418">Kinase</keyword>
<accession>A0A8S1VVP1</accession>
<evidence type="ECO:0000256" key="3">
    <source>
        <dbReference type="ARBA" id="ARBA00022777"/>
    </source>
</evidence>
<evidence type="ECO:0000313" key="6">
    <source>
        <dbReference type="Proteomes" id="UP000689195"/>
    </source>
</evidence>